<protein>
    <submittedName>
        <fullName evidence="1">Uncharacterized protein</fullName>
    </submittedName>
</protein>
<reference evidence="1 2" key="1">
    <citation type="submission" date="2020-08" db="EMBL/GenBank/DDBJ databases">
        <authorList>
            <person name="Liu C."/>
            <person name="Sun Q."/>
        </authorList>
    </citation>
    <scope>NUCLEOTIDE SEQUENCE [LARGE SCALE GENOMIC DNA]</scope>
    <source>
        <strain evidence="1 2">NSJ-45</strain>
    </source>
</reference>
<dbReference type="RefSeq" id="WP_187005144.1">
    <property type="nucleotide sequence ID" value="NZ_JACRWD010000001.1"/>
</dbReference>
<dbReference type="EMBL" id="JACRWD010000001">
    <property type="protein sequence ID" value="MBC6002777.1"/>
    <property type="molecule type" value="Genomic_DNA"/>
</dbReference>
<sequence length="61" mass="7006">MLYLLTSGKANRQDKNYIVGNELLKKIDFILNNSSNINNANNNFNTINNNLSKNIYKKNKS</sequence>
<dbReference type="Proteomes" id="UP000611796">
    <property type="component" value="Unassembled WGS sequence"/>
</dbReference>
<gene>
    <name evidence="1" type="ORF">H8891_03105</name>
</gene>
<organism evidence="1 2">
    <name type="scientific">Paeniclostridium hominis</name>
    <dbReference type="NCBI Taxonomy" id="2764329"/>
    <lineage>
        <taxon>Bacteria</taxon>
        <taxon>Bacillati</taxon>
        <taxon>Bacillota</taxon>
        <taxon>Clostridia</taxon>
        <taxon>Peptostreptococcales</taxon>
        <taxon>Peptostreptococcaceae</taxon>
        <taxon>Paeniclostridium</taxon>
    </lineage>
</organism>
<name>A0ABR7K192_9FIRM</name>
<keyword evidence="2" id="KW-1185">Reference proteome</keyword>
<evidence type="ECO:0000313" key="2">
    <source>
        <dbReference type="Proteomes" id="UP000611796"/>
    </source>
</evidence>
<evidence type="ECO:0000313" key="1">
    <source>
        <dbReference type="EMBL" id="MBC6002777.1"/>
    </source>
</evidence>
<proteinExistence type="predicted"/>
<accession>A0ABR7K192</accession>
<comment type="caution">
    <text evidence="1">The sequence shown here is derived from an EMBL/GenBank/DDBJ whole genome shotgun (WGS) entry which is preliminary data.</text>
</comment>